<evidence type="ECO:0000256" key="3">
    <source>
        <dbReference type="ARBA" id="ARBA00023027"/>
    </source>
</evidence>
<feature type="binding site" evidence="4">
    <location>
        <position position="148"/>
    </location>
    <ligand>
        <name>Zn(2+)</name>
        <dbReference type="ChEBI" id="CHEBI:29105"/>
    </ligand>
</feature>
<evidence type="ECO:0000259" key="5">
    <source>
        <dbReference type="PROSITE" id="PS50305"/>
    </source>
</evidence>
<evidence type="ECO:0000256" key="1">
    <source>
        <dbReference type="ARBA" id="ARBA00012928"/>
    </source>
</evidence>
<keyword evidence="4" id="KW-0862">Zinc</keyword>
<feature type="binding site" evidence="4">
    <location>
        <position position="127"/>
    </location>
    <ligand>
        <name>Zn(2+)</name>
        <dbReference type="ChEBI" id="CHEBI:29105"/>
    </ligand>
</feature>
<evidence type="ECO:0000256" key="2">
    <source>
        <dbReference type="ARBA" id="ARBA00022679"/>
    </source>
</evidence>
<dbReference type="Gene3D" id="3.30.1600.10">
    <property type="entry name" value="SIR2/SIRT2 'Small Domain"/>
    <property type="match status" value="1"/>
</dbReference>
<dbReference type="Gene3D" id="3.40.50.1220">
    <property type="entry name" value="TPP-binding domain"/>
    <property type="match status" value="1"/>
</dbReference>
<feature type="active site" description="Proton acceptor" evidence="4">
    <location>
        <position position="115"/>
    </location>
</feature>
<evidence type="ECO:0000313" key="7">
    <source>
        <dbReference type="Proteomes" id="UP001164965"/>
    </source>
</evidence>
<feature type="binding site" evidence="4">
    <location>
        <position position="123"/>
    </location>
    <ligand>
        <name>Zn(2+)</name>
        <dbReference type="ChEBI" id="CHEBI:29105"/>
    </ligand>
</feature>
<dbReference type="EC" id="2.3.1.286" evidence="1"/>
<keyword evidence="4" id="KW-0479">Metal-binding</keyword>
<dbReference type="InterPro" id="IPR050134">
    <property type="entry name" value="NAD-dep_sirtuin_deacylases"/>
</dbReference>
<dbReference type="PROSITE" id="PS50305">
    <property type="entry name" value="SIRTUIN"/>
    <property type="match status" value="1"/>
</dbReference>
<keyword evidence="2" id="KW-0808">Transferase</keyword>
<dbReference type="Proteomes" id="UP001164965">
    <property type="component" value="Chromosome"/>
</dbReference>
<evidence type="ECO:0000313" key="6">
    <source>
        <dbReference type="EMBL" id="UZJ24185.1"/>
    </source>
</evidence>
<accession>A0ABY6NXT9</accession>
<keyword evidence="7" id="KW-1185">Reference proteome</keyword>
<dbReference type="SUPFAM" id="SSF52467">
    <property type="entry name" value="DHS-like NAD/FAD-binding domain"/>
    <property type="match status" value="1"/>
</dbReference>
<gene>
    <name evidence="6" type="ORF">RHODO2019_13600</name>
</gene>
<proteinExistence type="predicted"/>
<keyword evidence="3" id="KW-0520">NAD</keyword>
<feature type="domain" description="Deacetylase sirtuin-type" evidence="5">
    <location>
        <begin position="1"/>
        <end position="244"/>
    </location>
</feature>
<dbReference type="Pfam" id="PF02146">
    <property type="entry name" value="SIR2"/>
    <property type="match status" value="1"/>
</dbReference>
<reference evidence="6" key="1">
    <citation type="submission" date="2022-10" db="EMBL/GenBank/DDBJ databases">
        <title>Rhodococcus sp.75.</title>
        <authorList>
            <person name="Sun M."/>
        </authorList>
    </citation>
    <scope>NUCLEOTIDE SEQUENCE</scope>
    <source>
        <strain evidence="6">75</strain>
    </source>
</reference>
<name>A0ABY6NXT9_9NOCA</name>
<organism evidence="6 7">
    <name type="scientific">Rhodococcus antarcticus</name>
    <dbReference type="NCBI Taxonomy" id="2987751"/>
    <lineage>
        <taxon>Bacteria</taxon>
        <taxon>Bacillati</taxon>
        <taxon>Actinomycetota</taxon>
        <taxon>Actinomycetes</taxon>
        <taxon>Mycobacteriales</taxon>
        <taxon>Nocardiaceae</taxon>
        <taxon>Rhodococcus</taxon>
    </lineage>
</organism>
<evidence type="ECO:0000256" key="4">
    <source>
        <dbReference type="PROSITE-ProRule" id="PRU00236"/>
    </source>
</evidence>
<feature type="binding site" evidence="4">
    <location>
        <position position="151"/>
    </location>
    <ligand>
        <name>Zn(2+)</name>
        <dbReference type="ChEBI" id="CHEBI:29105"/>
    </ligand>
</feature>
<dbReference type="InterPro" id="IPR029035">
    <property type="entry name" value="DHS-like_NAD/FAD-binding_dom"/>
</dbReference>
<dbReference type="InterPro" id="IPR003000">
    <property type="entry name" value="Sirtuin"/>
</dbReference>
<dbReference type="EMBL" id="CP110615">
    <property type="protein sequence ID" value="UZJ24185.1"/>
    <property type="molecule type" value="Genomic_DNA"/>
</dbReference>
<protein>
    <recommendedName>
        <fullName evidence="1">protein acetyllysine N-acetyltransferase</fullName>
        <ecNumber evidence="1">2.3.1.286</ecNumber>
    </recommendedName>
</protein>
<dbReference type="PANTHER" id="PTHR11085">
    <property type="entry name" value="NAD-DEPENDENT PROTEIN DEACYLASE SIRTUIN-5, MITOCHONDRIAL-RELATED"/>
    <property type="match status" value="1"/>
</dbReference>
<dbReference type="PANTHER" id="PTHR11085:SF10">
    <property type="entry name" value="NAD-DEPENDENT PROTEIN DEACYLASE SIRTUIN-5, MITOCHONDRIAL-RELATED"/>
    <property type="match status" value="1"/>
</dbReference>
<dbReference type="InterPro" id="IPR026591">
    <property type="entry name" value="Sirtuin_cat_small_dom_sf"/>
</dbReference>
<dbReference type="RefSeq" id="WP_265382292.1">
    <property type="nucleotide sequence ID" value="NZ_CP110615.1"/>
</dbReference>
<dbReference type="InterPro" id="IPR026590">
    <property type="entry name" value="Ssirtuin_cat_dom"/>
</dbReference>
<sequence>MTVHVASLLELDLPDGGVCALTGAGISVAAGLGTFRGPDGSWTIDPELEKAMHADHLPGNVDLMWAFWGGMRERAAAVGPTPAHHALALAGARVLTQNVDGLHVDAGSERVVELHGSGGRARCLAWCGWAGVAVDARALADPDGRPHCPGCAGLARPDVVLFGEPVDAGDLRAAAGAVTAAALFLSVGTSGRVAPASWLGPMARAAGAFCVTVDPNPLDDLGPFHAQVVGDAQDVLAEWAGARG</sequence>